<sequence length="71" mass="7562">MDGSLDGSTEGYAGRIEVFEGSPERTSTSIIRAAPIIMVLVSRLALLKDREVMSRDANRTVMSGGSEANTS</sequence>
<dbReference type="AlphaFoldDB" id="A0A3A8B3N6"/>
<protein>
    <submittedName>
        <fullName evidence="2">Uncharacterized protein</fullName>
    </submittedName>
</protein>
<comment type="caution">
    <text evidence="2">The sequence shown here is derived from an EMBL/GenBank/DDBJ whole genome shotgun (WGS) entry which is preliminary data.</text>
</comment>
<organism evidence="2 3">
    <name type="scientific">Roseovarius spongiae</name>
    <dbReference type="NCBI Taxonomy" id="2320272"/>
    <lineage>
        <taxon>Bacteria</taxon>
        <taxon>Pseudomonadati</taxon>
        <taxon>Pseudomonadota</taxon>
        <taxon>Alphaproteobacteria</taxon>
        <taxon>Rhodobacterales</taxon>
        <taxon>Roseobacteraceae</taxon>
        <taxon>Roseovarius</taxon>
    </lineage>
</organism>
<dbReference type="OrthoDB" id="9800877at2"/>
<dbReference type="EMBL" id="RAPE01000008">
    <property type="protein sequence ID" value="RKF12404.1"/>
    <property type="molecule type" value="Genomic_DNA"/>
</dbReference>
<proteinExistence type="predicted"/>
<evidence type="ECO:0000256" key="1">
    <source>
        <dbReference type="SAM" id="Phobius"/>
    </source>
</evidence>
<keyword evidence="1" id="KW-0472">Membrane</keyword>
<keyword evidence="1" id="KW-1133">Transmembrane helix</keyword>
<keyword evidence="3" id="KW-1185">Reference proteome</keyword>
<evidence type="ECO:0000313" key="3">
    <source>
        <dbReference type="Proteomes" id="UP000281128"/>
    </source>
</evidence>
<evidence type="ECO:0000313" key="2">
    <source>
        <dbReference type="EMBL" id="RKF12404.1"/>
    </source>
</evidence>
<reference evidence="2 3" key="1">
    <citation type="submission" date="2018-09" db="EMBL/GenBank/DDBJ databases">
        <title>Roseovarius spongiae sp. nov., isolated from a marine sponge.</title>
        <authorList>
            <person name="Zhuang L."/>
            <person name="Luo L."/>
        </authorList>
    </citation>
    <scope>NUCLEOTIDE SEQUENCE [LARGE SCALE GENOMIC DNA]</scope>
    <source>
        <strain evidence="2 3">HN-E21</strain>
    </source>
</reference>
<dbReference type="Proteomes" id="UP000281128">
    <property type="component" value="Unassembled WGS sequence"/>
</dbReference>
<keyword evidence="1" id="KW-0812">Transmembrane</keyword>
<name>A0A3A8B3N6_9RHOB</name>
<feature type="transmembrane region" description="Helical" evidence="1">
    <location>
        <begin position="29"/>
        <end position="46"/>
    </location>
</feature>
<accession>A0A3A8B3N6</accession>
<gene>
    <name evidence="2" type="ORF">D6850_18200</name>
</gene>
<dbReference type="RefSeq" id="WP_121169046.1">
    <property type="nucleotide sequence ID" value="NZ_RAPE01000008.1"/>
</dbReference>